<name>A0A1L9SIP2_9EURO</name>
<keyword evidence="16" id="KW-0732">Signal</keyword>
<dbReference type="Gene3D" id="3.50.50.60">
    <property type="entry name" value="FAD/NAD(P)-binding domain"/>
    <property type="match status" value="1"/>
</dbReference>
<dbReference type="SUPFAM" id="SSF54373">
    <property type="entry name" value="FAD-linked reductases, C-terminal domain"/>
    <property type="match status" value="1"/>
</dbReference>
<evidence type="ECO:0000256" key="11">
    <source>
        <dbReference type="ARBA" id="ARBA00049435"/>
    </source>
</evidence>
<dbReference type="InterPro" id="IPR027424">
    <property type="entry name" value="Glucose_Oxidase_domain_2"/>
</dbReference>
<keyword evidence="19" id="KW-1185">Reference proteome</keyword>
<evidence type="ECO:0000256" key="16">
    <source>
        <dbReference type="SAM" id="SignalP"/>
    </source>
</evidence>
<evidence type="ECO:0000256" key="6">
    <source>
        <dbReference type="ARBA" id="ARBA00022512"/>
    </source>
</evidence>
<evidence type="ECO:0000256" key="7">
    <source>
        <dbReference type="ARBA" id="ARBA00022530"/>
    </source>
</evidence>
<evidence type="ECO:0000256" key="2">
    <source>
        <dbReference type="ARBA" id="ARBA00004191"/>
    </source>
</evidence>
<accession>A0A1L9SIP2</accession>
<evidence type="ECO:0000256" key="14">
    <source>
        <dbReference type="PIRSR" id="PIRSR000137-2"/>
    </source>
</evidence>
<feature type="active site" description="Proton acceptor" evidence="13">
    <location>
        <position position="566"/>
    </location>
</feature>
<evidence type="ECO:0000256" key="10">
    <source>
        <dbReference type="ARBA" id="ARBA00023002"/>
    </source>
</evidence>
<dbReference type="PANTHER" id="PTHR11552">
    <property type="entry name" value="GLUCOSE-METHANOL-CHOLINE GMC OXIDOREDUCTASE"/>
    <property type="match status" value="1"/>
</dbReference>
<dbReference type="RefSeq" id="XP_022581496.1">
    <property type="nucleotide sequence ID" value="XM_022724780.1"/>
</dbReference>
<dbReference type="GeneID" id="34611245"/>
<feature type="binding site" evidence="14">
    <location>
        <begin position="32"/>
        <end position="33"/>
    </location>
    <ligand>
        <name>FAD</name>
        <dbReference type="ChEBI" id="CHEBI:57692"/>
    </ligand>
</feature>
<evidence type="ECO:0000256" key="12">
    <source>
        <dbReference type="ARBA" id="ARBA00049722"/>
    </source>
</evidence>
<evidence type="ECO:0000313" key="18">
    <source>
        <dbReference type="EMBL" id="OJJ46986.1"/>
    </source>
</evidence>
<evidence type="ECO:0000256" key="4">
    <source>
        <dbReference type="ARBA" id="ARBA00010790"/>
    </source>
</evidence>
<evidence type="ECO:0000256" key="5">
    <source>
        <dbReference type="ARBA" id="ARBA00011738"/>
    </source>
</evidence>
<keyword evidence="8 15" id="KW-0285">Flavoprotein</keyword>
<evidence type="ECO:0000256" key="9">
    <source>
        <dbReference type="ARBA" id="ARBA00022827"/>
    </source>
</evidence>
<dbReference type="Pfam" id="PF00732">
    <property type="entry name" value="GMC_oxred_N"/>
    <property type="match status" value="1"/>
</dbReference>
<dbReference type="PANTHER" id="PTHR11552:SF201">
    <property type="entry name" value="GLUCOSE-METHANOL-CHOLINE OXIDOREDUCTASE N-TERMINAL DOMAIN-CONTAINING PROTEIN"/>
    <property type="match status" value="1"/>
</dbReference>
<dbReference type="GO" id="GO:0050660">
    <property type="term" value="F:flavin adenine dinucleotide binding"/>
    <property type="evidence" value="ECO:0007669"/>
    <property type="project" value="InterPro"/>
</dbReference>
<dbReference type="AlphaFoldDB" id="A0A1L9SIP2"/>
<keyword evidence="7" id="KW-0272">Extracellular matrix</keyword>
<dbReference type="OrthoDB" id="269227at2759"/>
<dbReference type="VEuPathDB" id="FungiDB:ASPZODRAFT_141756"/>
<dbReference type="GO" id="GO:0046562">
    <property type="term" value="F:beta-D-glucose oxidase activity"/>
    <property type="evidence" value="ECO:0007669"/>
    <property type="project" value="UniProtKB-EC"/>
</dbReference>
<dbReference type="STRING" id="1073090.A0A1L9SIP2"/>
<dbReference type="PIRSF" id="PIRSF000137">
    <property type="entry name" value="Alcohol_oxidase"/>
    <property type="match status" value="1"/>
</dbReference>
<comment type="cofactor">
    <cofactor evidence="1 14">
        <name>FAD</name>
        <dbReference type="ChEBI" id="CHEBI:57692"/>
    </cofactor>
</comment>
<dbReference type="EMBL" id="KV878341">
    <property type="protein sequence ID" value="OJJ46986.1"/>
    <property type="molecule type" value="Genomic_DNA"/>
</dbReference>
<dbReference type="InterPro" id="IPR007867">
    <property type="entry name" value="GMC_OxRtase_C"/>
</dbReference>
<keyword evidence="10" id="KW-0560">Oxidoreductase</keyword>
<gene>
    <name evidence="18" type="ORF">ASPZODRAFT_141756</name>
</gene>
<protein>
    <recommendedName>
        <fullName evidence="12">glucose oxidase</fullName>
        <ecNumber evidence="12">1.1.3.4</ecNumber>
    </recommendedName>
</protein>
<dbReference type="EC" id="1.1.3.4" evidence="12"/>
<evidence type="ECO:0000256" key="3">
    <source>
        <dbReference type="ARBA" id="ARBA00004498"/>
    </source>
</evidence>
<comment type="catalytic activity">
    <reaction evidence="11">
        <text>beta-D-glucose + O2 = D-glucono-1,5-lactone + H2O2</text>
        <dbReference type="Rhea" id="RHEA:11428"/>
        <dbReference type="ChEBI" id="CHEBI:15379"/>
        <dbReference type="ChEBI" id="CHEBI:15903"/>
        <dbReference type="ChEBI" id="CHEBI:16217"/>
        <dbReference type="ChEBI" id="CHEBI:16240"/>
        <dbReference type="EC" id="1.1.3.4"/>
    </reaction>
    <physiologicalReaction direction="left-to-right" evidence="11">
        <dbReference type="Rhea" id="RHEA:11429"/>
    </physiologicalReaction>
</comment>
<dbReference type="SUPFAM" id="SSF51905">
    <property type="entry name" value="FAD/NAD(P)-binding domain"/>
    <property type="match status" value="1"/>
</dbReference>
<feature type="chain" id="PRO_5011956608" description="glucose oxidase" evidence="16">
    <location>
        <begin position="21"/>
        <end position="588"/>
    </location>
</feature>
<evidence type="ECO:0000256" key="15">
    <source>
        <dbReference type="RuleBase" id="RU003968"/>
    </source>
</evidence>
<dbReference type="InterPro" id="IPR000172">
    <property type="entry name" value="GMC_OxRdtase_N"/>
</dbReference>
<feature type="binding site" evidence="14">
    <location>
        <position position="249"/>
    </location>
    <ligand>
        <name>FAD</name>
        <dbReference type="ChEBI" id="CHEBI:57692"/>
    </ligand>
</feature>
<dbReference type="InterPro" id="IPR036188">
    <property type="entry name" value="FAD/NAD-bd_sf"/>
</dbReference>
<evidence type="ECO:0000256" key="8">
    <source>
        <dbReference type="ARBA" id="ARBA00022630"/>
    </source>
</evidence>
<feature type="domain" description="Glucose-methanol-choline oxidoreductase N-terminal" evidence="17">
    <location>
        <begin position="99"/>
        <end position="122"/>
    </location>
</feature>
<keyword evidence="7" id="KW-0964">Secreted</keyword>
<comment type="subcellular location">
    <subcellularLocation>
        <location evidence="2">Secreted</location>
        <location evidence="2">Cell wall</location>
    </subcellularLocation>
    <subcellularLocation>
        <location evidence="3">Secreted</location>
        <location evidence="3">Extracellular space</location>
        <location evidence="3">Extracellular matrix</location>
    </subcellularLocation>
</comment>
<dbReference type="InterPro" id="IPR012132">
    <property type="entry name" value="GMC_OxRdtase"/>
</dbReference>
<evidence type="ECO:0000259" key="17">
    <source>
        <dbReference type="PROSITE" id="PS00623"/>
    </source>
</evidence>
<comment type="subunit">
    <text evidence="5">Homodimer.</text>
</comment>
<keyword evidence="6" id="KW-0134">Cell wall</keyword>
<evidence type="ECO:0000256" key="1">
    <source>
        <dbReference type="ARBA" id="ARBA00001974"/>
    </source>
</evidence>
<dbReference type="Gene3D" id="3.30.560.10">
    <property type="entry name" value="Glucose Oxidase, domain 3"/>
    <property type="match status" value="1"/>
</dbReference>
<feature type="signal peptide" evidence="16">
    <location>
        <begin position="1"/>
        <end position="20"/>
    </location>
</feature>
<sequence>MLFLTQILLVLLAITVTATSQSYDYIVVGGGTSGLVLANRLSEDPGVSVLVVEAGSSVLNNVNVTDPNRYSMAFDTKLDWAYESVNQSFGGGPQVLRAGRALGGSSAINGMAYVRAQDVQVDAWEAIGNDGWTWETLFPYYLKSENFTIPAQTQVDAGATFESAEHGFQGPLRTAFPPMNATGELTPLINETLHALGIPWNRDINGGRMRGFSIYPWTLDGEIRHDAARAYYWPFANRANLHVLLDTRVNRILWAQPSNTTTDELTASGVEISLANTTSHIVAKKEVILSAGVLRSPALLELSGVGNPRILEAYGIPVMIDLPTVGENLQDQMNTLMTASGENIVTGGRTVTFATAQDIFGTTTASVAAALYAQLPAYAHQMATASHDAMPAEALLRLFHVQHDLIFKQNVPVAEIIFKPAGSDTTTINAGYWGLLPYARGSVHIASASPAANPSINPNYGLLPWDVQLQNAIARFIRSVFNTDPLRSFIKEETLPGLAAVPGNASDSVWTDWLKHNYASNFHPVGTTAMLPRSMGGVVNPHMKVYGTANVRVVDNSIHPFQLCGHPVSNLYAIAERAADLIKGDMKG</sequence>
<evidence type="ECO:0000256" key="13">
    <source>
        <dbReference type="PIRSR" id="PIRSR000137-1"/>
    </source>
</evidence>
<organism evidence="18 19">
    <name type="scientific">Penicilliopsis zonata CBS 506.65</name>
    <dbReference type="NCBI Taxonomy" id="1073090"/>
    <lineage>
        <taxon>Eukaryota</taxon>
        <taxon>Fungi</taxon>
        <taxon>Dikarya</taxon>
        <taxon>Ascomycota</taxon>
        <taxon>Pezizomycotina</taxon>
        <taxon>Eurotiomycetes</taxon>
        <taxon>Eurotiomycetidae</taxon>
        <taxon>Eurotiales</taxon>
        <taxon>Aspergillaceae</taxon>
        <taxon>Penicilliopsis</taxon>
    </lineage>
</organism>
<reference evidence="19" key="1">
    <citation type="journal article" date="2017" name="Genome Biol.">
        <title>Comparative genomics reveals high biological diversity and specific adaptations in the industrially and medically important fungal genus Aspergillus.</title>
        <authorList>
            <person name="de Vries R.P."/>
            <person name="Riley R."/>
            <person name="Wiebenga A."/>
            <person name="Aguilar-Osorio G."/>
            <person name="Amillis S."/>
            <person name="Uchima C.A."/>
            <person name="Anderluh G."/>
            <person name="Asadollahi M."/>
            <person name="Askin M."/>
            <person name="Barry K."/>
            <person name="Battaglia E."/>
            <person name="Bayram O."/>
            <person name="Benocci T."/>
            <person name="Braus-Stromeyer S.A."/>
            <person name="Caldana C."/>
            <person name="Canovas D."/>
            <person name="Cerqueira G.C."/>
            <person name="Chen F."/>
            <person name="Chen W."/>
            <person name="Choi C."/>
            <person name="Clum A."/>
            <person name="Dos Santos R.A."/>
            <person name="Damasio A.R."/>
            <person name="Diallinas G."/>
            <person name="Emri T."/>
            <person name="Fekete E."/>
            <person name="Flipphi M."/>
            <person name="Freyberg S."/>
            <person name="Gallo A."/>
            <person name="Gournas C."/>
            <person name="Habgood R."/>
            <person name="Hainaut M."/>
            <person name="Harispe M.L."/>
            <person name="Henrissat B."/>
            <person name="Hilden K.S."/>
            <person name="Hope R."/>
            <person name="Hossain A."/>
            <person name="Karabika E."/>
            <person name="Karaffa L."/>
            <person name="Karanyi Z."/>
            <person name="Krasevec N."/>
            <person name="Kuo A."/>
            <person name="Kusch H."/>
            <person name="LaButti K."/>
            <person name="Lagendijk E.L."/>
            <person name="Lapidus A."/>
            <person name="Levasseur A."/>
            <person name="Lindquist E."/>
            <person name="Lipzen A."/>
            <person name="Logrieco A.F."/>
            <person name="MacCabe A."/>
            <person name="Maekelae M.R."/>
            <person name="Malavazi I."/>
            <person name="Melin P."/>
            <person name="Meyer V."/>
            <person name="Mielnichuk N."/>
            <person name="Miskei M."/>
            <person name="Molnar A.P."/>
            <person name="Mule G."/>
            <person name="Ngan C.Y."/>
            <person name="Orejas M."/>
            <person name="Orosz E."/>
            <person name="Ouedraogo J.P."/>
            <person name="Overkamp K.M."/>
            <person name="Park H.-S."/>
            <person name="Perrone G."/>
            <person name="Piumi F."/>
            <person name="Punt P.J."/>
            <person name="Ram A.F."/>
            <person name="Ramon A."/>
            <person name="Rauscher S."/>
            <person name="Record E."/>
            <person name="Riano-Pachon D.M."/>
            <person name="Robert V."/>
            <person name="Roehrig J."/>
            <person name="Ruller R."/>
            <person name="Salamov A."/>
            <person name="Salih N.S."/>
            <person name="Samson R.A."/>
            <person name="Sandor E."/>
            <person name="Sanguinetti M."/>
            <person name="Schuetze T."/>
            <person name="Sepcic K."/>
            <person name="Shelest E."/>
            <person name="Sherlock G."/>
            <person name="Sophianopoulou V."/>
            <person name="Squina F.M."/>
            <person name="Sun H."/>
            <person name="Susca A."/>
            <person name="Todd R.B."/>
            <person name="Tsang A."/>
            <person name="Unkles S.E."/>
            <person name="van de Wiele N."/>
            <person name="van Rossen-Uffink D."/>
            <person name="Oliveira J.V."/>
            <person name="Vesth T.C."/>
            <person name="Visser J."/>
            <person name="Yu J.-H."/>
            <person name="Zhou M."/>
            <person name="Andersen M.R."/>
            <person name="Archer D.B."/>
            <person name="Baker S.E."/>
            <person name="Benoit I."/>
            <person name="Brakhage A.A."/>
            <person name="Braus G.H."/>
            <person name="Fischer R."/>
            <person name="Frisvad J.C."/>
            <person name="Goldman G.H."/>
            <person name="Houbraken J."/>
            <person name="Oakley B."/>
            <person name="Pocsi I."/>
            <person name="Scazzocchio C."/>
            <person name="Seiboth B."/>
            <person name="vanKuyk P.A."/>
            <person name="Wortman J."/>
            <person name="Dyer P.S."/>
            <person name="Grigoriev I.V."/>
        </authorList>
    </citation>
    <scope>NUCLEOTIDE SEQUENCE [LARGE SCALE GENOMIC DNA]</scope>
    <source>
        <strain evidence="19">CBS 506.65</strain>
    </source>
</reference>
<dbReference type="PROSITE" id="PS00623">
    <property type="entry name" value="GMC_OXRED_1"/>
    <property type="match status" value="1"/>
</dbReference>
<feature type="active site" description="Proton donor" evidence="13">
    <location>
        <position position="523"/>
    </location>
</feature>
<keyword evidence="9 14" id="KW-0274">FAD</keyword>
<dbReference type="Gene3D" id="4.10.450.10">
    <property type="entry name" value="Glucose Oxidase, domain 2"/>
    <property type="match status" value="1"/>
</dbReference>
<comment type="similarity">
    <text evidence="4 15">Belongs to the GMC oxidoreductase family.</text>
</comment>
<proteinExistence type="inferred from homology"/>
<evidence type="ECO:0000313" key="19">
    <source>
        <dbReference type="Proteomes" id="UP000184188"/>
    </source>
</evidence>
<dbReference type="Pfam" id="PF05199">
    <property type="entry name" value="GMC_oxred_C"/>
    <property type="match status" value="1"/>
</dbReference>
<dbReference type="Proteomes" id="UP000184188">
    <property type="component" value="Unassembled WGS sequence"/>
</dbReference>